<proteinExistence type="predicted"/>
<dbReference type="Proteomes" id="UP000589036">
    <property type="component" value="Unassembled WGS sequence"/>
</dbReference>
<evidence type="ECO:0000313" key="1">
    <source>
        <dbReference type="EMBL" id="NYE50184.1"/>
    </source>
</evidence>
<sequence length="173" mass="18883">MSSFSGWACFDLLPDQDSQHFLRKVRDLPALADEEAHVLVRDRRVFLLFPRSPLPLTDAGAALVPGAAARAVVATDFDEYGVINEIIDSDGKTVHQAAIDEQDSGIPENDDSAARRRAAALFGVDRADLDEVSRTWDADGARPSVLGTPYLRWWDALGVPWPEDFADGAVPLP</sequence>
<accession>A0A852U7Z6</accession>
<comment type="caution">
    <text evidence="1">The sequence shown here is derived from an EMBL/GenBank/DDBJ whole genome shotgun (WGS) entry which is preliminary data.</text>
</comment>
<organism evidence="1 2">
    <name type="scientific">Spinactinospora alkalitolerans</name>
    <dbReference type="NCBI Taxonomy" id="687207"/>
    <lineage>
        <taxon>Bacteria</taxon>
        <taxon>Bacillati</taxon>
        <taxon>Actinomycetota</taxon>
        <taxon>Actinomycetes</taxon>
        <taxon>Streptosporangiales</taxon>
        <taxon>Nocardiopsidaceae</taxon>
        <taxon>Spinactinospora</taxon>
    </lineage>
</organism>
<evidence type="ECO:0000313" key="2">
    <source>
        <dbReference type="Proteomes" id="UP000589036"/>
    </source>
</evidence>
<dbReference type="RefSeq" id="WP_179645709.1">
    <property type="nucleotide sequence ID" value="NZ_BAAAYY010000014.1"/>
</dbReference>
<protein>
    <submittedName>
        <fullName evidence="1">Uncharacterized protein</fullName>
    </submittedName>
</protein>
<name>A0A852U7Z6_9ACTN</name>
<dbReference type="EMBL" id="JACCCC010000001">
    <property type="protein sequence ID" value="NYE50184.1"/>
    <property type="molecule type" value="Genomic_DNA"/>
</dbReference>
<gene>
    <name evidence="1" type="ORF">HDA32_005304</name>
</gene>
<keyword evidence="2" id="KW-1185">Reference proteome</keyword>
<reference evidence="1 2" key="1">
    <citation type="submission" date="2020-07" db="EMBL/GenBank/DDBJ databases">
        <title>Sequencing the genomes of 1000 actinobacteria strains.</title>
        <authorList>
            <person name="Klenk H.-P."/>
        </authorList>
    </citation>
    <scope>NUCLEOTIDE SEQUENCE [LARGE SCALE GENOMIC DNA]</scope>
    <source>
        <strain evidence="1 2">CXB654</strain>
    </source>
</reference>
<dbReference type="AlphaFoldDB" id="A0A852U7Z6"/>